<sequence length="112" mass="12952">MQPPTPLPVSRVPEQVAFDRRELSVILSLYGRMVAAGEWRDYGISCLREVAVFSVFRRTAETPLYRIEKRPKLRNRQGMYAMIGMDGQVLKRGHDLRAVLRGLERKLIRPVD</sequence>
<comment type="caution">
    <text evidence="1">The sequence shown here is derived from an EMBL/GenBank/DDBJ whole genome shotgun (WGS) entry which is preliminary data.</text>
</comment>
<evidence type="ECO:0000313" key="2">
    <source>
        <dbReference type="Proteomes" id="UP000239480"/>
    </source>
</evidence>
<dbReference type="EMBL" id="PVTD01000012">
    <property type="protein sequence ID" value="PRY20748.1"/>
    <property type="molecule type" value="Genomic_DNA"/>
</dbReference>
<proteinExistence type="predicted"/>
<evidence type="ECO:0000313" key="1">
    <source>
        <dbReference type="EMBL" id="PRY20748.1"/>
    </source>
</evidence>
<reference evidence="1 2" key="1">
    <citation type="submission" date="2018-03" db="EMBL/GenBank/DDBJ databases">
        <title>Genomic Encyclopedia of Archaeal and Bacterial Type Strains, Phase II (KMG-II): from individual species to whole genera.</title>
        <authorList>
            <person name="Goeker M."/>
        </authorList>
    </citation>
    <scope>NUCLEOTIDE SEQUENCE [LARGE SCALE GENOMIC DNA]</scope>
    <source>
        <strain evidence="1 2">DSM 29328</strain>
    </source>
</reference>
<name>A0A2T0RHW5_9RHOB</name>
<organism evidence="1 2">
    <name type="scientific">Aliiruegeria haliotis</name>
    <dbReference type="NCBI Taxonomy" id="1280846"/>
    <lineage>
        <taxon>Bacteria</taxon>
        <taxon>Pseudomonadati</taxon>
        <taxon>Pseudomonadota</taxon>
        <taxon>Alphaproteobacteria</taxon>
        <taxon>Rhodobacterales</taxon>
        <taxon>Roseobacteraceae</taxon>
        <taxon>Aliiruegeria</taxon>
    </lineage>
</organism>
<protein>
    <submittedName>
        <fullName evidence="1">Uncharacterized protein DUF2794</fullName>
    </submittedName>
</protein>
<keyword evidence="2" id="KW-1185">Reference proteome</keyword>
<gene>
    <name evidence="1" type="ORF">CLV78_112122</name>
</gene>
<accession>A0A2T0RHW5</accession>
<dbReference type="Pfam" id="PF10984">
    <property type="entry name" value="DUF2794"/>
    <property type="match status" value="1"/>
</dbReference>
<dbReference type="Proteomes" id="UP000239480">
    <property type="component" value="Unassembled WGS sequence"/>
</dbReference>
<dbReference type="InterPro" id="IPR021252">
    <property type="entry name" value="DUF2794"/>
</dbReference>
<dbReference type="AlphaFoldDB" id="A0A2T0RHW5"/>